<organism evidence="5 6">
    <name type="scientific">Labilithrix luteola</name>
    <dbReference type="NCBI Taxonomy" id="1391654"/>
    <lineage>
        <taxon>Bacteria</taxon>
        <taxon>Pseudomonadati</taxon>
        <taxon>Myxococcota</taxon>
        <taxon>Polyangia</taxon>
        <taxon>Polyangiales</taxon>
        <taxon>Labilitrichaceae</taxon>
        <taxon>Labilithrix</taxon>
    </lineage>
</organism>
<dbReference type="GO" id="GO:0005829">
    <property type="term" value="C:cytosol"/>
    <property type="evidence" value="ECO:0007669"/>
    <property type="project" value="TreeGrafter"/>
</dbReference>
<dbReference type="InterPro" id="IPR032687">
    <property type="entry name" value="AraC-type_N"/>
</dbReference>
<dbReference type="InterPro" id="IPR009057">
    <property type="entry name" value="Homeodomain-like_sf"/>
</dbReference>
<dbReference type="SUPFAM" id="SSF46689">
    <property type="entry name" value="Homeodomain-like"/>
    <property type="match status" value="1"/>
</dbReference>
<dbReference type="GO" id="GO:0000976">
    <property type="term" value="F:transcription cis-regulatory region binding"/>
    <property type="evidence" value="ECO:0007669"/>
    <property type="project" value="TreeGrafter"/>
</dbReference>
<evidence type="ECO:0000313" key="6">
    <source>
        <dbReference type="Proteomes" id="UP000064967"/>
    </source>
</evidence>
<dbReference type="AlphaFoldDB" id="A0A0K1Q4C7"/>
<feature type="domain" description="HTH araC/xylS-type" evidence="4">
    <location>
        <begin position="234"/>
        <end position="332"/>
    </location>
</feature>
<dbReference type="PANTHER" id="PTHR47894:SF1">
    <property type="entry name" value="HTH-TYPE TRANSCRIPTIONAL REGULATOR VQSM"/>
    <property type="match status" value="1"/>
</dbReference>
<evidence type="ECO:0000259" key="4">
    <source>
        <dbReference type="PROSITE" id="PS01124"/>
    </source>
</evidence>
<dbReference type="PANTHER" id="PTHR47894">
    <property type="entry name" value="HTH-TYPE TRANSCRIPTIONAL REGULATOR GADX"/>
    <property type="match status" value="1"/>
</dbReference>
<dbReference type="PATRIC" id="fig|1391654.3.peg.7372"/>
<dbReference type="Pfam" id="PF12833">
    <property type="entry name" value="HTH_18"/>
    <property type="match status" value="1"/>
</dbReference>
<dbReference type="RefSeq" id="WP_169928064.1">
    <property type="nucleotide sequence ID" value="NZ_CP012333.1"/>
</dbReference>
<evidence type="ECO:0000256" key="3">
    <source>
        <dbReference type="ARBA" id="ARBA00023163"/>
    </source>
</evidence>
<name>A0A0K1Q4C7_9BACT</name>
<dbReference type="SMART" id="SM00342">
    <property type="entry name" value="HTH_ARAC"/>
    <property type="match status" value="1"/>
</dbReference>
<accession>A0A0K1Q4C7</accession>
<dbReference type="GO" id="GO:0003700">
    <property type="term" value="F:DNA-binding transcription factor activity"/>
    <property type="evidence" value="ECO:0007669"/>
    <property type="project" value="InterPro"/>
</dbReference>
<keyword evidence="2" id="KW-0238">DNA-binding</keyword>
<keyword evidence="3" id="KW-0804">Transcription</keyword>
<reference evidence="5 6" key="1">
    <citation type="submission" date="2015-08" db="EMBL/GenBank/DDBJ databases">
        <authorList>
            <person name="Babu N.S."/>
            <person name="Beckwith C.J."/>
            <person name="Beseler K.G."/>
            <person name="Brison A."/>
            <person name="Carone J.V."/>
            <person name="Caskin T.P."/>
            <person name="Diamond M."/>
            <person name="Durham M.E."/>
            <person name="Foxe J.M."/>
            <person name="Go M."/>
            <person name="Henderson B.A."/>
            <person name="Jones I.B."/>
            <person name="McGettigan J.A."/>
            <person name="Micheletti S.J."/>
            <person name="Nasrallah M.E."/>
            <person name="Ortiz D."/>
            <person name="Piller C.R."/>
            <person name="Privatt S.R."/>
            <person name="Schneider S.L."/>
            <person name="Sharp S."/>
            <person name="Smith T.C."/>
            <person name="Stanton J.D."/>
            <person name="Ullery H.E."/>
            <person name="Wilson R.J."/>
            <person name="Serrano M.G."/>
            <person name="Buck G."/>
            <person name="Lee V."/>
            <person name="Wang Y."/>
            <person name="Carvalho R."/>
            <person name="Voegtly L."/>
            <person name="Shi R."/>
            <person name="Duckworth R."/>
            <person name="Johnson A."/>
            <person name="Loviza R."/>
            <person name="Walstead R."/>
            <person name="Shah Z."/>
            <person name="Kiflezghi M."/>
            <person name="Wade K."/>
            <person name="Ball S.L."/>
            <person name="Bradley K.W."/>
            <person name="Asai D.J."/>
            <person name="Bowman C.A."/>
            <person name="Russell D.A."/>
            <person name="Pope W.H."/>
            <person name="Jacobs-Sera D."/>
            <person name="Hendrix R.W."/>
            <person name="Hatfull G.F."/>
        </authorList>
    </citation>
    <scope>NUCLEOTIDE SEQUENCE [LARGE SCALE GENOMIC DNA]</scope>
    <source>
        <strain evidence="5 6">DSM 27648</strain>
    </source>
</reference>
<evidence type="ECO:0000313" key="5">
    <source>
        <dbReference type="EMBL" id="AKV00594.1"/>
    </source>
</evidence>
<evidence type="ECO:0000256" key="1">
    <source>
        <dbReference type="ARBA" id="ARBA00023015"/>
    </source>
</evidence>
<dbReference type="STRING" id="1391654.AKJ09_07257"/>
<dbReference type="Proteomes" id="UP000064967">
    <property type="component" value="Chromosome"/>
</dbReference>
<dbReference type="Gene3D" id="1.10.10.60">
    <property type="entry name" value="Homeodomain-like"/>
    <property type="match status" value="1"/>
</dbReference>
<keyword evidence="1" id="KW-0805">Transcription regulation</keyword>
<dbReference type="Pfam" id="PF12625">
    <property type="entry name" value="Arabinose_bd"/>
    <property type="match status" value="1"/>
</dbReference>
<dbReference type="PROSITE" id="PS01124">
    <property type="entry name" value="HTH_ARAC_FAMILY_2"/>
    <property type="match status" value="1"/>
</dbReference>
<protein>
    <submittedName>
        <fullName evidence="5">Transcriptional regulator, AraC family</fullName>
    </submittedName>
</protein>
<evidence type="ECO:0000256" key="2">
    <source>
        <dbReference type="ARBA" id="ARBA00023125"/>
    </source>
</evidence>
<sequence length="335" mass="37159">MTADVIPVASAVLHRLSALGLDLRRLERHPDVPHELFESTKARLTTKQFFALWRAVEEIAGEPGFALRVGSDSVPERWNIASAAALCAPSYGEAIRVLGRYKRLICPEDLALETKGSEASLVVDWLLADEPPPPFLIDGTFASTLALGRHGTGKRLVAKRLELTRPEPPPAVRALLQEHFGCLPQFGCTRNAMTFEASVLDESMLTENGDLFAVMLPGLEARLDEEPSGGTLASRVADVVGRNMRGRRPTLQVVARDLRMSARTLQRRLEESGTNFQEVLDHVRRATARRLLQTTELDAGEIAFLLGFEEVNSFSRAFHVWEKTTPIRYRANVRA</sequence>
<dbReference type="InterPro" id="IPR018060">
    <property type="entry name" value="HTH_AraC"/>
</dbReference>
<proteinExistence type="predicted"/>
<dbReference type="KEGG" id="llu:AKJ09_07257"/>
<dbReference type="EMBL" id="CP012333">
    <property type="protein sequence ID" value="AKV00594.1"/>
    <property type="molecule type" value="Genomic_DNA"/>
</dbReference>
<gene>
    <name evidence="5" type="ORF">AKJ09_07257</name>
</gene>
<keyword evidence="6" id="KW-1185">Reference proteome</keyword>